<dbReference type="KEGG" id="palk:PSAKL28_52440"/>
<dbReference type="Gene3D" id="2.40.160.10">
    <property type="entry name" value="Porin"/>
    <property type="match status" value="1"/>
</dbReference>
<feature type="chain" id="PRO_5001718796" evidence="4">
    <location>
        <begin position="22"/>
        <end position="417"/>
    </location>
</feature>
<feature type="signal peptide" evidence="4">
    <location>
        <begin position="1"/>
        <end position="21"/>
    </location>
</feature>
<organism evidence="5 6">
    <name type="scientific">Pseudomonas alkylphenolica</name>
    <dbReference type="NCBI Taxonomy" id="237609"/>
    <lineage>
        <taxon>Bacteria</taxon>
        <taxon>Pseudomonadati</taxon>
        <taxon>Pseudomonadota</taxon>
        <taxon>Gammaproteobacteria</taxon>
        <taxon>Pseudomonadales</taxon>
        <taxon>Pseudomonadaceae</taxon>
        <taxon>Pseudomonas</taxon>
    </lineage>
</organism>
<keyword evidence="3 4" id="KW-0732">Signal</keyword>
<dbReference type="AlphaFoldDB" id="A0A077FJU9"/>
<dbReference type="eggNOG" id="ENOG502Z9P4">
    <property type="taxonomic scope" value="Bacteria"/>
</dbReference>
<accession>A0A077FJU9</accession>
<dbReference type="PANTHER" id="PTHR34596:SF2">
    <property type="entry name" value="CHITOPORIN"/>
    <property type="match status" value="1"/>
</dbReference>
<keyword evidence="2" id="KW-0813">Transport</keyword>
<dbReference type="OrthoDB" id="6759120at2"/>
<proteinExistence type="inferred from homology"/>
<dbReference type="InterPro" id="IPR005318">
    <property type="entry name" value="OM_porin_bac"/>
</dbReference>
<evidence type="ECO:0000313" key="5">
    <source>
        <dbReference type="EMBL" id="AIL64384.1"/>
    </source>
</evidence>
<sequence length="417" mass="45794">MNNLRPIGLLSLFALSFTTQAAEPDFFKDATATLQARNYYFSRDFSGIVGANKQSKAEEWGQGFILNFKSGYTPGPIGVGVDAIGLLGLKLDSSPDRTGTGLLPVQDDGRAADEYSRAGATLKLRYSKTELKVGELQTNLPILQYNDSRLLPPTYQGASISSAEISGLTLQAGHLSSTSLRNEAGDEKLIAMLGHLPQRQADSDAFNFAGGDYSFNANRSTFSLWYGRLEDIYQQGFVGLKHSQPVGDWVLGANLGYFSAKEQGESRIGDIDNQAFYSLLSAKRGGHTFSVGYQGIYGEDAFPRVFPNISPLGNEVPTYEFSFADERSWQVRYDYDFVAMGVPGLTATVRYLKGNNVDTGKGFEGKEHERDLDIGYAVQSGVLKGLGVRLRNAMARSNYRSDIDENRVILTYTWTLL</sequence>
<dbReference type="GO" id="GO:0015288">
    <property type="term" value="F:porin activity"/>
    <property type="evidence" value="ECO:0007669"/>
    <property type="project" value="TreeGrafter"/>
</dbReference>
<reference evidence="5 6" key="1">
    <citation type="submission" date="2014-07" db="EMBL/GenBank/DDBJ databases">
        <authorList>
            <person name="Lee K."/>
            <person name="Lim J.Y."/>
            <person name="Hwang I."/>
        </authorList>
    </citation>
    <scope>NUCLEOTIDE SEQUENCE [LARGE SCALE GENOMIC DNA]</scope>
    <source>
        <strain evidence="5 6">KL28</strain>
    </source>
</reference>
<gene>
    <name evidence="5" type="ORF">PSAKL28_52440</name>
</gene>
<dbReference type="Pfam" id="PF03573">
    <property type="entry name" value="OprD"/>
    <property type="match status" value="1"/>
</dbReference>
<name>A0A077FJU9_9PSED</name>
<evidence type="ECO:0000256" key="1">
    <source>
        <dbReference type="ARBA" id="ARBA00009075"/>
    </source>
</evidence>
<evidence type="ECO:0000256" key="3">
    <source>
        <dbReference type="ARBA" id="ARBA00022729"/>
    </source>
</evidence>
<comment type="similarity">
    <text evidence="1">Belongs to the outer membrane porin (Opr) (TC 1.B.25) family.</text>
</comment>
<dbReference type="HOGENOM" id="CLU_042378_2_1_6"/>
<protein>
    <submittedName>
        <fullName evidence="5">Outer membrane porin, OprD family</fullName>
    </submittedName>
</protein>
<dbReference type="PANTHER" id="PTHR34596">
    <property type="entry name" value="CHITOPORIN"/>
    <property type="match status" value="1"/>
</dbReference>
<dbReference type="GO" id="GO:0016020">
    <property type="term" value="C:membrane"/>
    <property type="evidence" value="ECO:0007669"/>
    <property type="project" value="InterPro"/>
</dbReference>
<dbReference type="Proteomes" id="UP000028931">
    <property type="component" value="Chromosome"/>
</dbReference>
<dbReference type="EMBL" id="CP009048">
    <property type="protein sequence ID" value="AIL64384.1"/>
    <property type="molecule type" value="Genomic_DNA"/>
</dbReference>
<evidence type="ECO:0000256" key="4">
    <source>
        <dbReference type="SAM" id="SignalP"/>
    </source>
</evidence>
<dbReference type="InterPro" id="IPR023614">
    <property type="entry name" value="Porin_dom_sf"/>
</dbReference>
<dbReference type="RefSeq" id="WP_038616076.1">
    <property type="nucleotide sequence ID" value="NZ_CP009048.1"/>
</dbReference>
<evidence type="ECO:0000256" key="2">
    <source>
        <dbReference type="ARBA" id="ARBA00022448"/>
    </source>
</evidence>
<evidence type="ECO:0000313" key="6">
    <source>
        <dbReference type="Proteomes" id="UP000028931"/>
    </source>
</evidence>